<keyword evidence="3" id="KW-0804">Transcription</keyword>
<dbReference type="SMART" id="SM00342">
    <property type="entry name" value="HTH_ARAC"/>
    <property type="match status" value="1"/>
</dbReference>
<sequence>MLTGVLARDAEATRRIGAPPQQRARALLDSVGIPASVLLSETASLSAGVASAAASPDGTQATSAPQRVSVERYAALYNRINEGLDDEGFGLFSVPLRRGSFELLCRAVVASPTLAVALERAARFLRVLLPDIEVSIGVSEGMAQLILRARRPLGDGRVFAFEWLLRLLHGLACWLVNRSVTLDTVRFPYPAPEHAADYALIYTARSCFAAATPPHPENTLVACFAANLLELPIRRDDAALNAFLVGAPGRLTTLYRCDREMVVRVRDCLRAALPKSPTLAAVASRLHLSPRTLHRRLRDEGSGFQAIKDALRRDMSISRLTKTRAPLAQIAADLGFADASAFYRAFVGWTGEAPTTYRRRLRVASRL</sequence>
<evidence type="ECO:0000313" key="6">
    <source>
        <dbReference type="Proteomes" id="UP000480275"/>
    </source>
</evidence>
<dbReference type="Pfam" id="PF12833">
    <property type="entry name" value="HTH_18"/>
    <property type="match status" value="1"/>
</dbReference>
<evidence type="ECO:0000259" key="4">
    <source>
        <dbReference type="PROSITE" id="PS01124"/>
    </source>
</evidence>
<dbReference type="GO" id="GO:0005829">
    <property type="term" value="C:cytosol"/>
    <property type="evidence" value="ECO:0007669"/>
    <property type="project" value="TreeGrafter"/>
</dbReference>
<dbReference type="Proteomes" id="UP000480275">
    <property type="component" value="Unassembled WGS sequence"/>
</dbReference>
<dbReference type="Gene3D" id="1.10.10.60">
    <property type="entry name" value="Homeodomain-like"/>
    <property type="match status" value="1"/>
</dbReference>
<name>A0A6L5JZ91_RHOTE</name>
<dbReference type="InterPro" id="IPR032687">
    <property type="entry name" value="AraC-type_N"/>
</dbReference>
<comment type="caution">
    <text evidence="5">The sequence shown here is derived from an EMBL/GenBank/DDBJ whole genome shotgun (WGS) entry which is preliminary data.</text>
</comment>
<evidence type="ECO:0000256" key="3">
    <source>
        <dbReference type="ARBA" id="ARBA00023163"/>
    </source>
</evidence>
<evidence type="ECO:0000256" key="1">
    <source>
        <dbReference type="ARBA" id="ARBA00023015"/>
    </source>
</evidence>
<dbReference type="GO" id="GO:0003700">
    <property type="term" value="F:DNA-binding transcription factor activity"/>
    <property type="evidence" value="ECO:0007669"/>
    <property type="project" value="InterPro"/>
</dbReference>
<dbReference type="SUPFAM" id="SSF46689">
    <property type="entry name" value="Homeodomain-like"/>
    <property type="match status" value="1"/>
</dbReference>
<dbReference type="PANTHER" id="PTHR47894">
    <property type="entry name" value="HTH-TYPE TRANSCRIPTIONAL REGULATOR GADX"/>
    <property type="match status" value="1"/>
</dbReference>
<organism evidence="5 6">
    <name type="scientific">Rhodocyclus tenuis</name>
    <name type="common">Rhodospirillum tenue</name>
    <dbReference type="NCBI Taxonomy" id="1066"/>
    <lineage>
        <taxon>Bacteria</taxon>
        <taxon>Pseudomonadati</taxon>
        <taxon>Pseudomonadota</taxon>
        <taxon>Betaproteobacteria</taxon>
        <taxon>Rhodocyclales</taxon>
        <taxon>Rhodocyclaceae</taxon>
        <taxon>Rhodocyclus</taxon>
    </lineage>
</organism>
<accession>A0A6L5JZ91</accession>
<keyword evidence="2" id="KW-0238">DNA-binding</keyword>
<keyword evidence="1" id="KW-0805">Transcription regulation</keyword>
<dbReference type="PROSITE" id="PS01124">
    <property type="entry name" value="HTH_ARAC_FAMILY_2"/>
    <property type="match status" value="1"/>
</dbReference>
<gene>
    <name evidence="5" type="ORF">GHK24_12930</name>
</gene>
<dbReference type="PANTHER" id="PTHR47894:SF1">
    <property type="entry name" value="HTH-TYPE TRANSCRIPTIONAL REGULATOR VQSM"/>
    <property type="match status" value="1"/>
</dbReference>
<evidence type="ECO:0000313" key="5">
    <source>
        <dbReference type="EMBL" id="MQY52675.1"/>
    </source>
</evidence>
<dbReference type="InterPro" id="IPR009057">
    <property type="entry name" value="Homeodomain-like_sf"/>
</dbReference>
<dbReference type="AlphaFoldDB" id="A0A6L5JZ91"/>
<reference evidence="5 6" key="1">
    <citation type="submission" date="2019-10" db="EMBL/GenBank/DDBJ databases">
        <title>Whole-genome sequence of the purple nonsulfur photosynthetic bacterium Rhodocyclus tenuis.</title>
        <authorList>
            <person name="Kyndt J.A."/>
            <person name="Meyer T.E."/>
        </authorList>
    </citation>
    <scope>NUCLEOTIDE SEQUENCE [LARGE SCALE GENOMIC DNA]</scope>
    <source>
        <strain evidence="5 6">DSM 110</strain>
    </source>
</reference>
<proteinExistence type="predicted"/>
<dbReference type="GO" id="GO:0000976">
    <property type="term" value="F:transcription cis-regulatory region binding"/>
    <property type="evidence" value="ECO:0007669"/>
    <property type="project" value="TreeGrafter"/>
</dbReference>
<dbReference type="InterPro" id="IPR018060">
    <property type="entry name" value="HTH_AraC"/>
</dbReference>
<evidence type="ECO:0000256" key="2">
    <source>
        <dbReference type="ARBA" id="ARBA00023125"/>
    </source>
</evidence>
<feature type="domain" description="HTH araC/xylS-type" evidence="4">
    <location>
        <begin position="263"/>
        <end position="360"/>
    </location>
</feature>
<dbReference type="OrthoDB" id="6506763at2"/>
<dbReference type="Pfam" id="PF12625">
    <property type="entry name" value="Arabinose_bd"/>
    <property type="match status" value="1"/>
</dbReference>
<dbReference type="EMBL" id="WIXJ01000014">
    <property type="protein sequence ID" value="MQY52675.1"/>
    <property type="molecule type" value="Genomic_DNA"/>
</dbReference>
<protein>
    <submittedName>
        <fullName evidence="5">Helix-turn-helix domain-containing protein</fullName>
    </submittedName>
</protein>